<evidence type="ECO:0000256" key="3">
    <source>
        <dbReference type="ARBA" id="ARBA00023163"/>
    </source>
</evidence>
<dbReference type="InterPro" id="IPR054502">
    <property type="entry name" value="bHLH-TF_ACT-like_plant"/>
</dbReference>
<keyword evidence="3" id="KW-0804">Transcription</keyword>
<protein>
    <submittedName>
        <fullName evidence="7">Transcription factor bhlh25</fullName>
    </submittedName>
</protein>
<evidence type="ECO:0000256" key="2">
    <source>
        <dbReference type="ARBA" id="ARBA00023015"/>
    </source>
</evidence>
<dbReference type="GO" id="GO:0080090">
    <property type="term" value="P:regulation of primary metabolic process"/>
    <property type="evidence" value="ECO:0007669"/>
    <property type="project" value="UniProtKB-ARBA"/>
</dbReference>
<comment type="caution">
    <text evidence="7">The sequence shown here is derived from an EMBL/GenBank/DDBJ whole genome shotgun (WGS) entry which is preliminary data.</text>
</comment>
<dbReference type="GO" id="GO:0046983">
    <property type="term" value="F:protein dimerization activity"/>
    <property type="evidence" value="ECO:0007669"/>
    <property type="project" value="InterPro"/>
</dbReference>
<dbReference type="AlphaFoldDB" id="A0A314KN55"/>
<dbReference type="SMART" id="SM00353">
    <property type="entry name" value="HLH"/>
    <property type="match status" value="1"/>
</dbReference>
<feature type="domain" description="ACT" evidence="6">
    <location>
        <begin position="230"/>
        <end position="306"/>
    </location>
</feature>
<name>A0A314KN55_NICAT</name>
<dbReference type="InterPro" id="IPR036638">
    <property type="entry name" value="HLH_DNA-bd_sf"/>
</dbReference>
<dbReference type="Proteomes" id="UP000187609">
    <property type="component" value="Unassembled WGS sequence"/>
</dbReference>
<dbReference type="EMBL" id="MJEQ01001471">
    <property type="protein sequence ID" value="OIT30605.1"/>
    <property type="molecule type" value="Genomic_DNA"/>
</dbReference>
<dbReference type="SUPFAM" id="SSF47459">
    <property type="entry name" value="HLH, helix-loop-helix DNA-binding domain"/>
    <property type="match status" value="1"/>
</dbReference>
<sequence>MDISSATWWSEMEGTDMNDHSFNEMPFNKPFSSCNYGYSSTSPSANTTTVATSNHFENLNYTSVKTELTSGTTLNFSSSVSNMDSDDFGDSQNLIQALGFGAADTSTLKKNYNKTSLQAQDHVVAERKRRERLTQRFIALSTLIPNLKKLDKASVLGDAIKYIKQLDGQVKTLEEKAKNICSEESVVAVKRARVLSSYDDYSSSSDENSSISTDRSFPDIEVRVSDGNFMISIYCKKQNGIIKEIFNEVEKLHLSIISSSVMPFGYNTTHMTVIAQMDYKLSMTPNHVANRIRAVMMKEEDTIHTV</sequence>
<keyword evidence="2" id="KW-0805">Transcription regulation</keyword>
<feature type="domain" description="BHLH" evidence="5">
    <location>
        <begin position="117"/>
        <end position="166"/>
    </location>
</feature>
<dbReference type="Gene3D" id="4.10.280.10">
    <property type="entry name" value="Helix-loop-helix DNA-binding domain"/>
    <property type="match status" value="1"/>
</dbReference>
<dbReference type="PANTHER" id="PTHR45959">
    <property type="entry name" value="BHLH TRANSCRIPTION FACTOR"/>
    <property type="match status" value="1"/>
</dbReference>
<dbReference type="GO" id="GO:0005634">
    <property type="term" value="C:nucleus"/>
    <property type="evidence" value="ECO:0007669"/>
    <property type="project" value="UniProtKB-SubCell"/>
</dbReference>
<accession>A0A314KN55</accession>
<keyword evidence="8" id="KW-1185">Reference proteome</keyword>
<evidence type="ECO:0000259" key="5">
    <source>
        <dbReference type="PROSITE" id="PS50888"/>
    </source>
</evidence>
<evidence type="ECO:0000256" key="4">
    <source>
        <dbReference type="ARBA" id="ARBA00023242"/>
    </source>
</evidence>
<dbReference type="SMR" id="A0A314KN55"/>
<evidence type="ECO:0000313" key="8">
    <source>
        <dbReference type="Proteomes" id="UP000187609"/>
    </source>
</evidence>
<dbReference type="PROSITE" id="PS50888">
    <property type="entry name" value="BHLH"/>
    <property type="match status" value="1"/>
</dbReference>
<comment type="subcellular location">
    <subcellularLocation>
        <location evidence="1">Nucleus</location>
    </subcellularLocation>
</comment>
<reference evidence="7" key="1">
    <citation type="submission" date="2016-11" db="EMBL/GenBank/DDBJ databases">
        <title>The genome of Nicotiana attenuata.</title>
        <authorList>
            <person name="Xu S."/>
            <person name="Brockmoeller T."/>
            <person name="Gaquerel E."/>
            <person name="Navarro A."/>
            <person name="Kuhl H."/>
            <person name="Gase K."/>
            <person name="Ling Z."/>
            <person name="Zhou W."/>
            <person name="Kreitzer C."/>
            <person name="Stanke M."/>
            <person name="Tang H."/>
            <person name="Lyons E."/>
            <person name="Pandey P."/>
            <person name="Pandey S.P."/>
            <person name="Timmermann B."/>
            <person name="Baldwin I.T."/>
        </authorList>
    </citation>
    <scope>NUCLEOTIDE SEQUENCE [LARGE SCALE GENOMIC DNA]</scope>
    <source>
        <strain evidence="7">UT</strain>
    </source>
</reference>
<dbReference type="Pfam" id="PF22754">
    <property type="entry name" value="bHLH-TF_ACT-like_plant"/>
    <property type="match status" value="1"/>
</dbReference>
<organism evidence="7 8">
    <name type="scientific">Nicotiana attenuata</name>
    <name type="common">Coyote tobacco</name>
    <dbReference type="NCBI Taxonomy" id="49451"/>
    <lineage>
        <taxon>Eukaryota</taxon>
        <taxon>Viridiplantae</taxon>
        <taxon>Streptophyta</taxon>
        <taxon>Embryophyta</taxon>
        <taxon>Tracheophyta</taxon>
        <taxon>Spermatophyta</taxon>
        <taxon>Magnoliopsida</taxon>
        <taxon>eudicotyledons</taxon>
        <taxon>Gunneridae</taxon>
        <taxon>Pentapetalae</taxon>
        <taxon>asterids</taxon>
        <taxon>lamiids</taxon>
        <taxon>Solanales</taxon>
        <taxon>Solanaceae</taxon>
        <taxon>Nicotianoideae</taxon>
        <taxon>Nicotianeae</taxon>
        <taxon>Nicotiana</taxon>
    </lineage>
</organism>
<gene>
    <name evidence="7" type="primary">BHLH25_1</name>
    <name evidence="7" type="ORF">A4A49_17695</name>
</gene>
<dbReference type="InterPro" id="IPR002912">
    <property type="entry name" value="ACT_dom"/>
</dbReference>
<proteinExistence type="predicted"/>
<dbReference type="InterPro" id="IPR052610">
    <property type="entry name" value="bHLH_transcription_regulator"/>
</dbReference>
<dbReference type="STRING" id="49451.A0A314KN55"/>
<evidence type="ECO:0000256" key="1">
    <source>
        <dbReference type="ARBA" id="ARBA00004123"/>
    </source>
</evidence>
<keyword evidence="4" id="KW-0539">Nucleus</keyword>
<dbReference type="PANTHER" id="PTHR45959:SF28">
    <property type="entry name" value="TRANSCRIPTION FACTOR BHLH18-LIKE"/>
    <property type="match status" value="1"/>
</dbReference>
<evidence type="ECO:0000313" key="7">
    <source>
        <dbReference type="EMBL" id="OIT30605.1"/>
    </source>
</evidence>
<evidence type="ECO:0000259" key="6">
    <source>
        <dbReference type="PROSITE" id="PS51671"/>
    </source>
</evidence>
<dbReference type="Gramene" id="OIT30605">
    <property type="protein sequence ID" value="OIT30605"/>
    <property type="gene ID" value="A4A49_17695"/>
</dbReference>
<dbReference type="InterPro" id="IPR011598">
    <property type="entry name" value="bHLH_dom"/>
</dbReference>
<dbReference type="Pfam" id="PF00010">
    <property type="entry name" value="HLH"/>
    <property type="match status" value="1"/>
</dbReference>
<dbReference type="PROSITE" id="PS51671">
    <property type="entry name" value="ACT"/>
    <property type="match status" value="1"/>
</dbReference>